<evidence type="ECO:0000256" key="7">
    <source>
        <dbReference type="ARBA" id="ARBA00023209"/>
    </source>
</evidence>
<keyword evidence="7" id="KW-0444">Lipid biosynthesis</keyword>
<dbReference type="PANTHER" id="PTHR12358">
    <property type="entry name" value="SPHINGOSINE KINASE"/>
    <property type="match status" value="1"/>
</dbReference>
<feature type="domain" description="DAGKc" evidence="10">
    <location>
        <begin position="231"/>
        <end position="361"/>
    </location>
</feature>
<comment type="cofactor">
    <cofactor evidence="1">
        <name>Mg(2+)</name>
        <dbReference type="ChEBI" id="CHEBI:18420"/>
    </cofactor>
</comment>
<feature type="transmembrane region" description="Helical" evidence="9">
    <location>
        <begin position="55"/>
        <end position="80"/>
    </location>
</feature>
<dbReference type="InterPro" id="IPR016064">
    <property type="entry name" value="NAD/diacylglycerol_kinase_sf"/>
</dbReference>
<evidence type="ECO:0000256" key="8">
    <source>
        <dbReference type="ARBA" id="ARBA00023264"/>
    </source>
</evidence>
<dbReference type="Pfam" id="PF01569">
    <property type="entry name" value="PAP2"/>
    <property type="match status" value="1"/>
</dbReference>
<dbReference type="GO" id="GO:0016301">
    <property type="term" value="F:kinase activity"/>
    <property type="evidence" value="ECO:0007669"/>
    <property type="project" value="UniProtKB-KW"/>
</dbReference>
<keyword evidence="7" id="KW-0594">Phospholipid biosynthesis</keyword>
<evidence type="ECO:0000256" key="3">
    <source>
        <dbReference type="ARBA" id="ARBA00022679"/>
    </source>
</evidence>
<feature type="transmembrane region" description="Helical" evidence="9">
    <location>
        <begin position="158"/>
        <end position="178"/>
    </location>
</feature>
<reference evidence="11 12" key="1">
    <citation type="submission" date="2021-01" db="EMBL/GenBank/DDBJ databases">
        <title>Sequencing the genomes of 1000 actinobacteria strains.</title>
        <authorList>
            <person name="Klenk H.-P."/>
        </authorList>
    </citation>
    <scope>NUCLEOTIDE SEQUENCE [LARGE SCALE GENOMIC DNA]</scope>
    <source>
        <strain evidence="11 12">DSM 18662</strain>
    </source>
</reference>
<keyword evidence="9" id="KW-0472">Membrane</keyword>
<dbReference type="RefSeq" id="WP_204917578.1">
    <property type="nucleotide sequence ID" value="NZ_BAAAQP010000002.1"/>
</dbReference>
<dbReference type="Pfam" id="PF00781">
    <property type="entry name" value="DAGK_cat"/>
    <property type="match status" value="1"/>
</dbReference>
<keyword evidence="9" id="KW-0812">Transmembrane</keyword>
<evidence type="ECO:0000256" key="6">
    <source>
        <dbReference type="ARBA" id="ARBA00022840"/>
    </source>
</evidence>
<keyword evidence="6" id="KW-0067">ATP-binding</keyword>
<feature type="transmembrane region" description="Helical" evidence="9">
    <location>
        <begin position="190"/>
        <end position="209"/>
    </location>
</feature>
<evidence type="ECO:0000313" key="11">
    <source>
        <dbReference type="EMBL" id="MBM7799064.1"/>
    </source>
</evidence>
<dbReference type="InterPro" id="IPR001206">
    <property type="entry name" value="Diacylglycerol_kinase_cat_dom"/>
</dbReference>
<gene>
    <name evidence="11" type="ORF">JOE57_001985</name>
</gene>
<sequence length="532" mass="57366">MARKPPSLFAVAITSGAIVIFVAWTLMFLFVPRLERSDLADVAAPLDPASGPAQLAAAFALLTWPGVVYAGMLGIALWAIRHRLRNLSAALVLAVVIGWGGEIGVKLLVRRDRPAQALDLLTAYGYSYPSGHLVAMVAFVILMGATLTVTRQSRQVRLGWAFGGSAIVLAVGFDRWLLSANYVSDLVGGVLFGVIAASLALIAADVRVIPQFIISASSLTRVQPPAPADSGQPLRCAVIYNPVKVTDWATFRRHVEYELRTRGWERPLWLETTQDDPGREMTARAVAERVDLVLAAGGDGTIRVVCSGLADSGIPFGLIPAGTGNLLAKNVGIPLDEREALRVAFEGVDRPIDVVRIVADDNEDQADHFMVMAGIGIDAVIMQSTNTELKRAVGSAAYFVAAARNANHPALHTTIQVDDQPVIRRRAHVLVIGNVGFLQANIPLIPDAKPDDGLLDVLVASPRGLLDWLRLIARVLTRQRRTDNQLDRLTGRKVTIRVQEGDQYQLDGDTVGHAHKLTAEVLPGGLIIRSPR</sequence>
<dbReference type="InterPro" id="IPR000326">
    <property type="entry name" value="PAP2/HPO"/>
</dbReference>
<dbReference type="EMBL" id="JAFBCF010000001">
    <property type="protein sequence ID" value="MBM7799064.1"/>
    <property type="molecule type" value="Genomic_DNA"/>
</dbReference>
<name>A0ABS2RJ82_9ACTN</name>
<evidence type="ECO:0000313" key="12">
    <source>
        <dbReference type="Proteomes" id="UP000704762"/>
    </source>
</evidence>
<dbReference type="Gene3D" id="1.20.144.10">
    <property type="entry name" value="Phosphatidic acid phosphatase type 2/haloperoxidase"/>
    <property type="match status" value="1"/>
</dbReference>
<dbReference type="Pfam" id="PF19279">
    <property type="entry name" value="YegS_C"/>
    <property type="match status" value="1"/>
</dbReference>
<dbReference type="InterPro" id="IPR050187">
    <property type="entry name" value="Lipid_Phosphate_FormReg"/>
</dbReference>
<keyword evidence="4" id="KW-0547">Nucleotide-binding</keyword>
<dbReference type="Proteomes" id="UP000704762">
    <property type="component" value="Unassembled WGS sequence"/>
</dbReference>
<feature type="transmembrane region" description="Helical" evidence="9">
    <location>
        <begin position="87"/>
        <end position="109"/>
    </location>
</feature>
<dbReference type="InterPro" id="IPR045540">
    <property type="entry name" value="YegS/DAGK_C"/>
</dbReference>
<keyword evidence="7" id="KW-0443">Lipid metabolism</keyword>
<dbReference type="PANTHER" id="PTHR12358:SF54">
    <property type="entry name" value="SPHINGOSINE KINASE RELATED PROTEIN"/>
    <property type="match status" value="1"/>
</dbReference>
<dbReference type="SMART" id="SM00014">
    <property type="entry name" value="acidPPc"/>
    <property type="match status" value="1"/>
</dbReference>
<evidence type="ECO:0000256" key="5">
    <source>
        <dbReference type="ARBA" id="ARBA00022777"/>
    </source>
</evidence>
<proteinExistence type="inferred from homology"/>
<keyword evidence="5 11" id="KW-0418">Kinase</keyword>
<comment type="similarity">
    <text evidence="2">Belongs to the diacylglycerol/lipid kinase family.</text>
</comment>
<keyword evidence="8" id="KW-1208">Phospholipid metabolism</keyword>
<dbReference type="InterPro" id="IPR017438">
    <property type="entry name" value="ATP-NAD_kinase_N"/>
</dbReference>
<dbReference type="SMART" id="SM00046">
    <property type="entry name" value="DAGKc"/>
    <property type="match status" value="1"/>
</dbReference>
<keyword evidence="12" id="KW-1185">Reference proteome</keyword>
<evidence type="ECO:0000256" key="4">
    <source>
        <dbReference type="ARBA" id="ARBA00022741"/>
    </source>
</evidence>
<dbReference type="SUPFAM" id="SSF111331">
    <property type="entry name" value="NAD kinase/diacylglycerol kinase-like"/>
    <property type="match status" value="1"/>
</dbReference>
<keyword evidence="3" id="KW-0808">Transferase</keyword>
<dbReference type="PROSITE" id="PS50146">
    <property type="entry name" value="DAGK"/>
    <property type="match status" value="1"/>
</dbReference>
<comment type="caution">
    <text evidence="11">The sequence shown here is derived from an EMBL/GenBank/DDBJ whole genome shotgun (WGS) entry which is preliminary data.</text>
</comment>
<dbReference type="SUPFAM" id="SSF48317">
    <property type="entry name" value="Acid phosphatase/Vanadium-dependent haloperoxidase"/>
    <property type="match status" value="1"/>
</dbReference>
<dbReference type="Gene3D" id="3.40.50.10330">
    <property type="entry name" value="Probable inorganic polyphosphate/atp-NAD kinase, domain 1"/>
    <property type="match status" value="1"/>
</dbReference>
<evidence type="ECO:0000256" key="9">
    <source>
        <dbReference type="SAM" id="Phobius"/>
    </source>
</evidence>
<keyword evidence="9" id="KW-1133">Transmembrane helix</keyword>
<protein>
    <submittedName>
        <fullName evidence="11">YegS/Rv2252/BmrU family lipid kinase</fullName>
    </submittedName>
</protein>
<feature type="transmembrane region" description="Helical" evidence="9">
    <location>
        <begin position="129"/>
        <end position="149"/>
    </location>
</feature>
<evidence type="ECO:0000256" key="2">
    <source>
        <dbReference type="ARBA" id="ARBA00005983"/>
    </source>
</evidence>
<accession>A0ABS2RJ82</accession>
<organism evidence="11 12">
    <name type="scientific">Microlunatus panaciterrae</name>
    <dbReference type="NCBI Taxonomy" id="400768"/>
    <lineage>
        <taxon>Bacteria</taxon>
        <taxon>Bacillati</taxon>
        <taxon>Actinomycetota</taxon>
        <taxon>Actinomycetes</taxon>
        <taxon>Propionibacteriales</taxon>
        <taxon>Propionibacteriaceae</taxon>
        <taxon>Microlunatus</taxon>
    </lineage>
</organism>
<dbReference type="Gene3D" id="2.60.200.40">
    <property type="match status" value="1"/>
</dbReference>
<evidence type="ECO:0000256" key="1">
    <source>
        <dbReference type="ARBA" id="ARBA00001946"/>
    </source>
</evidence>
<evidence type="ECO:0000259" key="10">
    <source>
        <dbReference type="PROSITE" id="PS50146"/>
    </source>
</evidence>
<feature type="transmembrane region" description="Helical" evidence="9">
    <location>
        <begin position="7"/>
        <end position="31"/>
    </location>
</feature>
<dbReference type="InterPro" id="IPR036938">
    <property type="entry name" value="PAP2/HPO_sf"/>
</dbReference>